<dbReference type="Proteomes" id="UP000199600">
    <property type="component" value="Unassembled WGS sequence"/>
</dbReference>
<reference evidence="4 5" key="1">
    <citation type="submission" date="2016-06" db="EMBL/GenBank/DDBJ databases">
        <authorList>
            <person name="Kjaerup R.B."/>
            <person name="Dalgaard T.S."/>
            <person name="Juul-Madsen H.R."/>
        </authorList>
    </citation>
    <scope>NUCLEOTIDE SEQUENCE [LARGE SCALE GENOMIC DNA]</scope>
    <source>
        <strain evidence="4">2</strain>
    </source>
</reference>
<dbReference type="Pfam" id="PF20419">
    <property type="entry name" value="DUF6701"/>
    <property type="match status" value="1"/>
</dbReference>
<accession>A0A1A8XKU4</accession>
<keyword evidence="5" id="KW-1185">Reference proteome</keyword>
<feature type="domain" description="LamG-like jellyroll fold" evidence="3">
    <location>
        <begin position="326"/>
        <end position="463"/>
    </location>
</feature>
<dbReference type="EMBL" id="FLQY01000047">
    <property type="protein sequence ID" value="SBT05022.1"/>
    <property type="molecule type" value="Genomic_DNA"/>
</dbReference>
<keyword evidence="1" id="KW-0732">Signal</keyword>
<protein>
    <recommendedName>
        <fullName evidence="3">LamG-like jellyroll fold domain-containing protein</fullName>
    </recommendedName>
</protein>
<keyword evidence="2" id="KW-1015">Disulfide bond</keyword>
<evidence type="ECO:0000256" key="1">
    <source>
        <dbReference type="ARBA" id="ARBA00022729"/>
    </source>
</evidence>
<dbReference type="InterPro" id="IPR013320">
    <property type="entry name" value="ConA-like_dom_sf"/>
</dbReference>
<dbReference type="InterPro" id="IPR046524">
    <property type="entry name" value="DUF6701"/>
</dbReference>
<sequence>MAILLNFVSLRRIFAAGWWSVRFLLTVLGMSLICSVSAFGATYGYASTPLAWIDNASHTDVVWTGAAGAPAPECTGGYAAIDDDITQELSIGFNFTFGATTYSQLRVMSNGRLQFSNPYCYFGTQTVGPPPTYTVPYPNGNLNNTMRVYGADFCPAGGGAGCSGRVTYASLGVAPYRYFVVTWSQMKEWNSGTSLFNVQMILYENGDFVYQYKDVANVSQGDGQTGYQLTSGDYLVIDSTTINSLAYTALRFFKPTPPIAEYRFDECSVSASNSVIDSSGNNLNGTANGGVTAAAGGIVCTGLKFSGASGTYVTVPNNALLNQPYVSVAAWARRTAAAFKSWEAILAKGDTTYRLHLNGGCSINGITTPNAFTFGFNGGCGNADLNSGVVPVANQWYHVVGTYDGVTIKIFVNGILRNSQALTTTIGNNSFPLHIGDNSQQANRNWSGDIDEVKIFDRALPDTEVLSMYNNESLGLQRDGTLRGCSVCNATLGRYNAFESSLPAGTISGVIKTKIAGATFASSSGNIRIVALNAAKTAVDTTANASNIRVEILDASNEAGLPDANGCYAGTTVITTTGNQSISSGVGTISPSPNVAEAYPRVRLRVFSPPGNPTSIGCSSDVFAIRPAYFSVSGGGSQDANWLTAGAARTLSNTAASGGNVHAAGAPFSINGLVARNGANNTTTNYQGSPIILPGNLILPDPSYCAANGYSCAPGNFSVASWNYSSGTLSSSSASYSDVGAFSWEAEDRTFANVDMADSSKIERYFNSNAVIYTGRFVPASYQLVLNTPMLQTFGSACAARSFTYLGQPFGYAVAPGVSVSAMSGAVSPALTSNYLGTVGSGGLWKLVSPLAYSSATCTAPTQTCALTRQSGATRLTSTYALGAVIPGWDGSNVATQTGIATIASSNNGGGALAFGSTDKLALFRDPATPQAPYTATVTLALQLDDYSEGGAVPASCASAPAISGNPTCISGALAATPLPFDSGNVFRYGRLQLGNAYGSELLDLPIPLEAQYWDPAGYFVKNAADSCTSFNVSSIVLSNFTQNLAACETQLAPTGSQSLVGGKLPLRLLKPGAGNTGSVSLALSIGSVASGSTCTAAAPTPATAADLPWFGTANPSGRATFGVYKTPLIYRRENY</sequence>
<dbReference type="Gene3D" id="2.60.120.200">
    <property type="match status" value="1"/>
</dbReference>
<dbReference type="PANTHER" id="PTHR42535:SF2">
    <property type="entry name" value="CHROMOSOME UNDETERMINED SCAFFOLD_146, WHOLE GENOME SHOTGUN SEQUENCE"/>
    <property type="match status" value="1"/>
</dbReference>
<dbReference type="Pfam" id="PF13385">
    <property type="entry name" value="Laminin_G_3"/>
    <property type="match status" value="1"/>
</dbReference>
<evidence type="ECO:0000256" key="2">
    <source>
        <dbReference type="ARBA" id="ARBA00023157"/>
    </source>
</evidence>
<dbReference type="AlphaFoldDB" id="A0A1A8XKU4"/>
<evidence type="ECO:0000313" key="4">
    <source>
        <dbReference type="EMBL" id="SBT05022.1"/>
    </source>
</evidence>
<name>A0A1A8XKU4_9RHOO</name>
<evidence type="ECO:0000313" key="5">
    <source>
        <dbReference type="Proteomes" id="UP000199600"/>
    </source>
</evidence>
<evidence type="ECO:0000259" key="3">
    <source>
        <dbReference type="SMART" id="SM00560"/>
    </source>
</evidence>
<organism evidence="4 5">
    <name type="scientific">Candidatus Propionivibrio aalborgensis</name>
    <dbReference type="NCBI Taxonomy" id="1860101"/>
    <lineage>
        <taxon>Bacteria</taxon>
        <taxon>Pseudomonadati</taxon>
        <taxon>Pseudomonadota</taxon>
        <taxon>Betaproteobacteria</taxon>
        <taxon>Rhodocyclales</taxon>
        <taxon>Rhodocyclaceae</taxon>
        <taxon>Propionivibrio</taxon>
    </lineage>
</organism>
<proteinExistence type="predicted"/>
<dbReference type="PANTHER" id="PTHR42535">
    <property type="entry name" value="OOKINETE PROTEIN, PUTATIVE-RELATED"/>
    <property type="match status" value="1"/>
</dbReference>
<dbReference type="SUPFAM" id="SSF49899">
    <property type="entry name" value="Concanavalin A-like lectins/glucanases"/>
    <property type="match status" value="1"/>
</dbReference>
<gene>
    <name evidence="4" type="ORF">PROAA_1400024</name>
</gene>
<dbReference type="SMART" id="SM00560">
    <property type="entry name" value="LamGL"/>
    <property type="match status" value="1"/>
</dbReference>
<dbReference type="InterPro" id="IPR006558">
    <property type="entry name" value="LamG-like"/>
</dbReference>